<dbReference type="EMBL" id="JABEZX010000006">
    <property type="protein sequence ID" value="MBA0557442.1"/>
    <property type="molecule type" value="Genomic_DNA"/>
</dbReference>
<feature type="domain" description="RNase H type-1" evidence="1">
    <location>
        <begin position="239"/>
        <end position="311"/>
    </location>
</feature>
<accession>A0A7J8LYV9</accession>
<dbReference type="InterPro" id="IPR036397">
    <property type="entry name" value="RNaseH_sf"/>
</dbReference>
<dbReference type="InterPro" id="IPR044730">
    <property type="entry name" value="RNase_H-like_dom_plant"/>
</dbReference>
<dbReference type="AlphaFoldDB" id="A0A7J8LYV9"/>
<keyword evidence="4" id="KW-1185">Reference proteome</keyword>
<feature type="domain" description="Reverse transcriptase zinc-binding" evidence="2">
    <location>
        <begin position="57"/>
        <end position="131"/>
    </location>
</feature>
<evidence type="ECO:0000259" key="1">
    <source>
        <dbReference type="Pfam" id="PF13456"/>
    </source>
</evidence>
<dbReference type="InterPro" id="IPR012337">
    <property type="entry name" value="RNaseH-like_sf"/>
</dbReference>
<dbReference type="InterPro" id="IPR026960">
    <property type="entry name" value="RVT-Znf"/>
</dbReference>
<dbReference type="PANTHER" id="PTHR47723:SF19">
    <property type="entry name" value="POLYNUCLEOTIDYL TRANSFERASE, RIBONUCLEASE H-LIKE SUPERFAMILY PROTEIN"/>
    <property type="match status" value="1"/>
</dbReference>
<evidence type="ECO:0000313" key="3">
    <source>
        <dbReference type="EMBL" id="MBA0557442.1"/>
    </source>
</evidence>
<organism evidence="3 4">
    <name type="scientific">Gossypium lobatum</name>
    <dbReference type="NCBI Taxonomy" id="34289"/>
    <lineage>
        <taxon>Eukaryota</taxon>
        <taxon>Viridiplantae</taxon>
        <taxon>Streptophyta</taxon>
        <taxon>Embryophyta</taxon>
        <taxon>Tracheophyta</taxon>
        <taxon>Spermatophyta</taxon>
        <taxon>Magnoliopsida</taxon>
        <taxon>eudicotyledons</taxon>
        <taxon>Gunneridae</taxon>
        <taxon>Pentapetalae</taxon>
        <taxon>rosids</taxon>
        <taxon>malvids</taxon>
        <taxon>Malvales</taxon>
        <taxon>Malvaceae</taxon>
        <taxon>Malvoideae</taxon>
        <taxon>Gossypium</taxon>
    </lineage>
</organism>
<dbReference type="Pfam" id="PF13456">
    <property type="entry name" value="RVT_3"/>
    <property type="match status" value="1"/>
</dbReference>
<dbReference type="InterPro" id="IPR002156">
    <property type="entry name" value="RNaseH_domain"/>
</dbReference>
<dbReference type="GO" id="GO:0003676">
    <property type="term" value="F:nucleic acid binding"/>
    <property type="evidence" value="ECO:0007669"/>
    <property type="project" value="InterPro"/>
</dbReference>
<name>A0A7J8LYV9_9ROSI</name>
<protein>
    <recommendedName>
        <fullName evidence="5">Reverse transcriptase zinc-binding domain-containing protein</fullName>
    </recommendedName>
</protein>
<gene>
    <name evidence="3" type="ORF">Golob_014511</name>
</gene>
<sequence length="337" mass="38729">MPYYCIGNWVVEGGSSGFKSQIGSLIESTVILAFHPHILFGYEGMDEFCETLTLMCRDALDSEDYWKIVWKYPSPQRVRVFLWLVLKQKLLSNSERARRGISHSSSCSICGHDIEDLVHVLRDCPSAKDVWRLVIPDQLKQRVFSVSFQDWLNLNLCFHERLHDYGLMWSCLFGLVSWHIWKNRNLFIFRHISWTASEVVKVSSCCGRHYTYHVGDHFNSKQGSSMMVNLDDNWVFLFTDGAVAKDLGYATIGGVARDRDGNWIVGFNRFLGMCSPFKAKVWAIFDGILVLLNKGYKRIIIMANNLEVAHISTDMDLEDSGITVLRRTLRILHSEGE</sequence>
<evidence type="ECO:0000313" key="4">
    <source>
        <dbReference type="Proteomes" id="UP000593572"/>
    </source>
</evidence>
<dbReference type="InterPro" id="IPR053151">
    <property type="entry name" value="RNase_H-like"/>
</dbReference>
<dbReference type="GO" id="GO:0004523">
    <property type="term" value="F:RNA-DNA hybrid ribonuclease activity"/>
    <property type="evidence" value="ECO:0007669"/>
    <property type="project" value="InterPro"/>
</dbReference>
<dbReference type="SUPFAM" id="SSF53098">
    <property type="entry name" value="Ribonuclease H-like"/>
    <property type="match status" value="1"/>
</dbReference>
<dbReference type="Gene3D" id="3.30.420.10">
    <property type="entry name" value="Ribonuclease H-like superfamily/Ribonuclease H"/>
    <property type="match status" value="1"/>
</dbReference>
<evidence type="ECO:0008006" key="5">
    <source>
        <dbReference type="Google" id="ProtNLM"/>
    </source>
</evidence>
<reference evidence="3 4" key="1">
    <citation type="journal article" date="2019" name="Genome Biol. Evol.">
        <title>Insights into the evolution of the New World diploid cottons (Gossypium, subgenus Houzingenia) based on genome sequencing.</title>
        <authorList>
            <person name="Grover C.E."/>
            <person name="Arick M.A. 2nd"/>
            <person name="Thrash A."/>
            <person name="Conover J.L."/>
            <person name="Sanders W.S."/>
            <person name="Peterson D.G."/>
            <person name="Frelichowski J.E."/>
            <person name="Scheffler J.A."/>
            <person name="Scheffler B.E."/>
            <person name="Wendel J.F."/>
        </authorList>
    </citation>
    <scope>NUCLEOTIDE SEQUENCE [LARGE SCALE GENOMIC DNA]</scope>
    <source>
        <strain evidence="3">157</strain>
        <tissue evidence="3">Leaf</tissue>
    </source>
</reference>
<proteinExistence type="predicted"/>
<dbReference type="Proteomes" id="UP000593572">
    <property type="component" value="Unassembled WGS sequence"/>
</dbReference>
<evidence type="ECO:0000259" key="2">
    <source>
        <dbReference type="Pfam" id="PF13966"/>
    </source>
</evidence>
<dbReference type="PANTHER" id="PTHR47723">
    <property type="entry name" value="OS05G0353850 PROTEIN"/>
    <property type="match status" value="1"/>
</dbReference>
<comment type="caution">
    <text evidence="3">The sequence shown here is derived from an EMBL/GenBank/DDBJ whole genome shotgun (WGS) entry which is preliminary data.</text>
</comment>
<dbReference type="Pfam" id="PF13966">
    <property type="entry name" value="zf-RVT"/>
    <property type="match status" value="1"/>
</dbReference>
<dbReference type="CDD" id="cd06222">
    <property type="entry name" value="RNase_H_like"/>
    <property type="match status" value="1"/>
</dbReference>